<organism evidence="2 3">
    <name type="scientific">Litoreibacter halocynthiae</name>
    <dbReference type="NCBI Taxonomy" id="1242689"/>
    <lineage>
        <taxon>Bacteria</taxon>
        <taxon>Pseudomonadati</taxon>
        <taxon>Pseudomonadota</taxon>
        <taxon>Alphaproteobacteria</taxon>
        <taxon>Rhodobacterales</taxon>
        <taxon>Roseobacteraceae</taxon>
        <taxon>Litoreibacter</taxon>
    </lineage>
</organism>
<dbReference type="Pfam" id="PF13801">
    <property type="entry name" value="Metal_resist"/>
    <property type="match status" value="1"/>
</dbReference>
<proteinExistence type="predicted"/>
<keyword evidence="1" id="KW-1133">Transmembrane helix</keyword>
<reference evidence="2 3" key="1">
    <citation type="submission" date="2019-03" db="EMBL/GenBank/DDBJ databases">
        <title>Genomic Encyclopedia of Archaeal and Bacterial Type Strains, Phase II (KMG-II): from individual species to whole genera.</title>
        <authorList>
            <person name="Goeker M."/>
        </authorList>
    </citation>
    <scope>NUCLEOTIDE SEQUENCE [LARGE SCALE GENOMIC DNA]</scope>
    <source>
        <strain evidence="2 3">DSM 29467</strain>
    </source>
</reference>
<sequence>MGMDDAKTRTPKRVKVALAISLAINVLVVGVIVGAVLHGGNRDRSSFDKRGGDTAAIGIYGRALEKPDRRAIGQRLRDGRATRGQEIRAELGEMVREASDLLKQTPFDKGAFSDVLLRQQGLIKGRSDAMQDALVEQIAAMSPEQRAEYAERLEELLERGGRRGKPDRE</sequence>
<protein>
    <submittedName>
        <fullName evidence="2">Putative membrane protein</fullName>
    </submittedName>
</protein>
<dbReference type="OrthoDB" id="7865640at2"/>
<keyword evidence="3" id="KW-1185">Reference proteome</keyword>
<accession>A0A4R7LI74</accession>
<dbReference type="EMBL" id="SOBH01000002">
    <property type="protein sequence ID" value="TDT75184.1"/>
    <property type="molecule type" value="Genomic_DNA"/>
</dbReference>
<gene>
    <name evidence="2" type="ORF">BDE40_1912</name>
</gene>
<feature type="transmembrane region" description="Helical" evidence="1">
    <location>
        <begin position="16"/>
        <end position="37"/>
    </location>
</feature>
<dbReference type="InterPro" id="IPR025961">
    <property type="entry name" value="Metal_resist"/>
</dbReference>
<comment type="caution">
    <text evidence="2">The sequence shown here is derived from an EMBL/GenBank/DDBJ whole genome shotgun (WGS) entry which is preliminary data.</text>
</comment>
<evidence type="ECO:0000313" key="3">
    <source>
        <dbReference type="Proteomes" id="UP000294563"/>
    </source>
</evidence>
<keyword evidence="1" id="KW-0812">Transmembrane</keyword>
<keyword evidence="1" id="KW-0472">Membrane</keyword>
<dbReference type="Proteomes" id="UP000294563">
    <property type="component" value="Unassembled WGS sequence"/>
</dbReference>
<evidence type="ECO:0000313" key="2">
    <source>
        <dbReference type="EMBL" id="TDT75184.1"/>
    </source>
</evidence>
<evidence type="ECO:0000256" key="1">
    <source>
        <dbReference type="SAM" id="Phobius"/>
    </source>
</evidence>
<name>A0A4R7LI74_9RHOB</name>
<dbReference type="AlphaFoldDB" id="A0A4R7LI74"/>